<evidence type="ECO:0000313" key="2">
    <source>
        <dbReference type="EMBL" id="KAK7338790.1"/>
    </source>
</evidence>
<reference evidence="2 3" key="1">
    <citation type="submission" date="2024-01" db="EMBL/GenBank/DDBJ databases">
        <title>The genomes of 5 underutilized Papilionoideae crops provide insights into root nodulation and disease resistanc.</title>
        <authorList>
            <person name="Jiang F."/>
        </authorList>
    </citation>
    <scope>NUCLEOTIDE SEQUENCE [LARGE SCALE GENOMIC DNA]</scope>
    <source>
        <strain evidence="2">LVBAO_FW01</strain>
        <tissue evidence="2">Leaves</tissue>
    </source>
</reference>
<keyword evidence="3" id="KW-1185">Reference proteome</keyword>
<organism evidence="2 3">
    <name type="scientific">Canavalia gladiata</name>
    <name type="common">Sword bean</name>
    <name type="synonym">Dolichos gladiatus</name>
    <dbReference type="NCBI Taxonomy" id="3824"/>
    <lineage>
        <taxon>Eukaryota</taxon>
        <taxon>Viridiplantae</taxon>
        <taxon>Streptophyta</taxon>
        <taxon>Embryophyta</taxon>
        <taxon>Tracheophyta</taxon>
        <taxon>Spermatophyta</taxon>
        <taxon>Magnoliopsida</taxon>
        <taxon>eudicotyledons</taxon>
        <taxon>Gunneridae</taxon>
        <taxon>Pentapetalae</taxon>
        <taxon>rosids</taxon>
        <taxon>fabids</taxon>
        <taxon>Fabales</taxon>
        <taxon>Fabaceae</taxon>
        <taxon>Papilionoideae</taxon>
        <taxon>50 kb inversion clade</taxon>
        <taxon>NPAAA clade</taxon>
        <taxon>indigoferoid/millettioid clade</taxon>
        <taxon>Phaseoleae</taxon>
        <taxon>Canavalia</taxon>
    </lineage>
</organism>
<feature type="region of interest" description="Disordered" evidence="1">
    <location>
        <begin position="234"/>
        <end position="253"/>
    </location>
</feature>
<sequence length="266" mass="29790">MKSLFSLRLLNQRSIQRLRAFCYCIDIISPSLGICIVDLDYVHGHTLVISLKTQPYKGDTTAQQHRNGIWLIIGASGHDLEASEPFVWEGVTTLFKVDPRFQSNFRDGVASLVQILEREDEPTMTRVAESIDTTCLNEQDRNLKPIWFVLGESHNGSLRCRYLRLNVDGNLRWEWMATQENMGDAYVVVSPLFCMRLAEQSTSTLTQAHAANGNTQTAVASPNARIAPALSQNTQNALPSPNSQCTPKQFNNARSAPRPEITILPF</sequence>
<protein>
    <submittedName>
        <fullName evidence="2">Uncharacterized protein</fullName>
    </submittedName>
</protein>
<evidence type="ECO:0000256" key="1">
    <source>
        <dbReference type="SAM" id="MobiDB-lite"/>
    </source>
</evidence>
<evidence type="ECO:0000313" key="3">
    <source>
        <dbReference type="Proteomes" id="UP001367508"/>
    </source>
</evidence>
<comment type="caution">
    <text evidence="2">The sequence shown here is derived from an EMBL/GenBank/DDBJ whole genome shotgun (WGS) entry which is preliminary data.</text>
</comment>
<proteinExistence type="predicted"/>
<dbReference type="AlphaFoldDB" id="A0AAN9LMG5"/>
<name>A0AAN9LMG5_CANGL</name>
<gene>
    <name evidence="2" type="ORF">VNO77_19422</name>
</gene>
<dbReference type="EMBL" id="JAYMYQ010000004">
    <property type="protein sequence ID" value="KAK7338790.1"/>
    <property type="molecule type" value="Genomic_DNA"/>
</dbReference>
<dbReference type="Proteomes" id="UP001367508">
    <property type="component" value="Unassembled WGS sequence"/>
</dbReference>
<accession>A0AAN9LMG5</accession>